<feature type="signal peptide" evidence="1">
    <location>
        <begin position="1"/>
        <end position="20"/>
    </location>
</feature>
<sequence>MNKIKYLIVFLSFFIIFVNSQSSSLVLIEYYQYREVCSIKDLGYTEPSTLCHNNTLLSKSIVKQSECIVFQMEPAIFTYDPNNNQIVQKIYSDIVCKDYVDSKIHIIGSCNSTCMVGDGLIYKMSLVDQVEIPSSTLVSVIYGDKCNKIFKNSFLEIDYQYLNNCQVDYEVEPIYSVKTYCNETFITSYIYNGSLCSGQTTNIEYYPIVNICSTPDSPLNFMQFCNN</sequence>
<dbReference type="InParanoid" id="F0ZTG1"/>
<reference evidence="3" key="1">
    <citation type="journal article" date="2011" name="Genome Biol.">
        <title>Comparative genomics of the social amoebae Dictyostelium discoideum and Dictyostelium purpureum.</title>
        <authorList>
            <consortium name="US DOE Joint Genome Institute (JGI-PGF)"/>
            <person name="Sucgang R."/>
            <person name="Kuo A."/>
            <person name="Tian X."/>
            <person name="Salerno W."/>
            <person name="Parikh A."/>
            <person name="Feasley C.L."/>
            <person name="Dalin E."/>
            <person name="Tu H."/>
            <person name="Huang E."/>
            <person name="Barry K."/>
            <person name="Lindquist E."/>
            <person name="Shapiro H."/>
            <person name="Bruce D."/>
            <person name="Schmutz J."/>
            <person name="Salamov A."/>
            <person name="Fey P."/>
            <person name="Gaudet P."/>
            <person name="Anjard C."/>
            <person name="Babu M.M."/>
            <person name="Basu S."/>
            <person name="Bushmanova Y."/>
            <person name="van der Wel H."/>
            <person name="Katoh-Kurasawa M."/>
            <person name="Dinh C."/>
            <person name="Coutinho P.M."/>
            <person name="Saito T."/>
            <person name="Elias M."/>
            <person name="Schaap P."/>
            <person name="Kay R.R."/>
            <person name="Henrissat B."/>
            <person name="Eichinger L."/>
            <person name="Rivero F."/>
            <person name="Putnam N.H."/>
            <person name="West C.M."/>
            <person name="Loomis W.F."/>
            <person name="Chisholm R.L."/>
            <person name="Shaulsky G."/>
            <person name="Strassmann J.E."/>
            <person name="Queller D.C."/>
            <person name="Kuspa A."/>
            <person name="Grigoriev I.V."/>
        </authorList>
    </citation>
    <scope>NUCLEOTIDE SEQUENCE [LARGE SCALE GENOMIC DNA]</scope>
    <source>
        <strain evidence="3">QSDP1</strain>
    </source>
</reference>
<organism evidence="2 3">
    <name type="scientific">Dictyostelium purpureum</name>
    <name type="common">Slime mold</name>
    <dbReference type="NCBI Taxonomy" id="5786"/>
    <lineage>
        <taxon>Eukaryota</taxon>
        <taxon>Amoebozoa</taxon>
        <taxon>Evosea</taxon>
        <taxon>Eumycetozoa</taxon>
        <taxon>Dictyostelia</taxon>
        <taxon>Dictyosteliales</taxon>
        <taxon>Dictyosteliaceae</taxon>
        <taxon>Dictyostelium</taxon>
    </lineage>
</organism>
<dbReference type="VEuPathDB" id="AmoebaDB:DICPUDRAFT_37788"/>
<dbReference type="eggNOG" id="ENOG502RIJJ">
    <property type="taxonomic scope" value="Eukaryota"/>
</dbReference>
<dbReference type="Proteomes" id="UP000001064">
    <property type="component" value="Unassembled WGS sequence"/>
</dbReference>
<dbReference type="EMBL" id="GL871175">
    <property type="protein sequence ID" value="EGC32778.1"/>
    <property type="molecule type" value="Genomic_DNA"/>
</dbReference>
<dbReference type="PANTHER" id="PTHR33714">
    <property type="entry name" value="COUNTING FACTOR-ASSOCIATED PROTEIN A-RELATED"/>
    <property type="match status" value="1"/>
</dbReference>
<gene>
    <name evidence="2" type="ORF">DICPUDRAFT_37788</name>
</gene>
<keyword evidence="3" id="KW-1185">Reference proteome</keyword>
<dbReference type="PANTHER" id="PTHR33714:SF3">
    <property type="entry name" value="COUNTING FACTOR-ASSOCIATED PROTEIN A-RELATED"/>
    <property type="match status" value="1"/>
</dbReference>
<dbReference type="OMA" id="DECFVEC"/>
<dbReference type="FunCoup" id="F0ZTG1">
    <property type="interactions" value="95"/>
</dbReference>
<feature type="chain" id="PRO_5003263849" description="SUEL-type lectin domain-containing protein" evidence="1">
    <location>
        <begin position="21"/>
        <end position="227"/>
    </location>
</feature>
<accession>F0ZTG1</accession>
<dbReference type="GeneID" id="10508249"/>
<evidence type="ECO:0000313" key="2">
    <source>
        <dbReference type="EMBL" id="EGC32778.1"/>
    </source>
</evidence>
<evidence type="ECO:0000313" key="3">
    <source>
        <dbReference type="Proteomes" id="UP000001064"/>
    </source>
</evidence>
<dbReference type="RefSeq" id="XP_003290701.1">
    <property type="nucleotide sequence ID" value="XM_003290653.1"/>
</dbReference>
<proteinExistence type="predicted"/>
<dbReference type="KEGG" id="dpp:DICPUDRAFT_37788"/>
<name>F0ZTG1_DICPU</name>
<keyword evidence="1" id="KW-0732">Signal</keyword>
<evidence type="ECO:0008006" key="4">
    <source>
        <dbReference type="Google" id="ProtNLM"/>
    </source>
</evidence>
<protein>
    <recommendedName>
        <fullName evidence="4">SUEL-type lectin domain-containing protein</fullName>
    </recommendedName>
</protein>
<dbReference type="AlphaFoldDB" id="F0ZTG1"/>
<evidence type="ECO:0000256" key="1">
    <source>
        <dbReference type="SAM" id="SignalP"/>
    </source>
</evidence>